<dbReference type="SMART" id="SM00535">
    <property type="entry name" value="RIBOc"/>
    <property type="match status" value="1"/>
</dbReference>
<dbReference type="SUPFAM" id="SSF69065">
    <property type="entry name" value="RNase III domain-like"/>
    <property type="match status" value="1"/>
</dbReference>
<dbReference type="EMBL" id="AFZE01000004">
    <property type="protein sequence ID" value="EHL16275.1"/>
    <property type="molecule type" value="Genomic_DNA"/>
</dbReference>
<name>G9WYU3_9FIRM</name>
<dbReference type="PROSITE" id="PS50137">
    <property type="entry name" value="DS_RBD"/>
    <property type="match status" value="1"/>
</dbReference>
<dbReference type="FunFam" id="1.10.1520.10:FF:000001">
    <property type="entry name" value="Ribonuclease 3"/>
    <property type="match status" value="1"/>
</dbReference>
<evidence type="ECO:0000256" key="8">
    <source>
        <dbReference type="ARBA" id="ARBA00022694"/>
    </source>
</evidence>
<feature type="domain" description="DRBM" evidence="17">
    <location>
        <begin position="162"/>
        <end position="231"/>
    </location>
</feature>
<dbReference type="GO" id="GO:0006397">
    <property type="term" value="P:mRNA processing"/>
    <property type="evidence" value="ECO:0007669"/>
    <property type="project" value="UniProtKB-UniRule"/>
</dbReference>
<feature type="active site" evidence="15">
    <location>
        <position position="52"/>
    </location>
</feature>
<dbReference type="SUPFAM" id="SSF54768">
    <property type="entry name" value="dsRNA-binding domain-like"/>
    <property type="match status" value="1"/>
</dbReference>
<comment type="function">
    <text evidence="15">Digests double-stranded RNA. Involved in the processing of primary rRNA transcript to yield the immediate precursors to the large and small rRNAs (23S and 16S). Processes some mRNAs, and tRNAs when they are encoded in the rRNA operon. Processes pre-crRNA and tracrRNA of type II CRISPR loci if present in the organism.</text>
</comment>
<dbReference type="InterPro" id="IPR000999">
    <property type="entry name" value="RNase_III_dom"/>
</dbReference>
<dbReference type="InterPro" id="IPR036389">
    <property type="entry name" value="RNase_III_sf"/>
</dbReference>
<dbReference type="NCBIfam" id="TIGR02191">
    <property type="entry name" value="RNaseIII"/>
    <property type="match status" value="1"/>
</dbReference>
<sequence>MKSDKAFFSGIEKNIGYVFENKGLIKTALTHSSYVNENKNSRDNERLEFLGDSILSLVVSNYIFNYKSNLKEGELTKIRASCVCEKSLINVANKLKIGDYIRLGKGEQNSGGKKRTSILADATEAIIAAIYLDSDLETVSKYVILWLEDTIVSAIKHKKDSDYKSKLQEEIQKVKGRVLKYEVVDVEGPDHDRKFTICVYCDNKLIGKGQGNSKKEAEQNAAQDALSKPNDNL</sequence>
<dbReference type="SMART" id="SM00358">
    <property type="entry name" value="DSRM"/>
    <property type="match status" value="1"/>
</dbReference>
<dbReference type="InterPro" id="IPR011907">
    <property type="entry name" value="RNase_III"/>
</dbReference>
<keyword evidence="22" id="KW-1185">Reference proteome</keyword>
<evidence type="ECO:0000256" key="7">
    <source>
        <dbReference type="ARBA" id="ARBA00022664"/>
    </source>
</evidence>
<dbReference type="Proteomes" id="UP000017818">
    <property type="component" value="Unassembled WGS sequence"/>
</dbReference>
<comment type="similarity">
    <text evidence="3">Belongs to the ribonuclease III family.</text>
</comment>
<dbReference type="GO" id="GO:0019843">
    <property type="term" value="F:rRNA binding"/>
    <property type="evidence" value="ECO:0007669"/>
    <property type="project" value="UniProtKB-KW"/>
</dbReference>
<dbReference type="GO" id="GO:0005737">
    <property type="term" value="C:cytoplasm"/>
    <property type="evidence" value="ECO:0007669"/>
    <property type="project" value="UniProtKB-SubCell"/>
</dbReference>
<evidence type="ECO:0000313" key="22">
    <source>
        <dbReference type="Proteomes" id="UP000005244"/>
    </source>
</evidence>
<dbReference type="Gene3D" id="3.30.160.20">
    <property type="match status" value="1"/>
</dbReference>
<dbReference type="Pfam" id="PF00035">
    <property type="entry name" value="dsrm"/>
    <property type="match status" value="1"/>
</dbReference>
<dbReference type="RefSeq" id="WP_009525577.1">
    <property type="nucleotide sequence ID" value="NZ_ALNK01000038.1"/>
</dbReference>
<dbReference type="HOGENOM" id="CLU_000907_1_3_9"/>
<evidence type="ECO:0000256" key="14">
    <source>
        <dbReference type="ARBA" id="ARBA00022884"/>
    </source>
</evidence>
<evidence type="ECO:0000313" key="23">
    <source>
        <dbReference type="Proteomes" id="UP000006437"/>
    </source>
</evidence>
<feature type="active site" evidence="15">
    <location>
        <position position="124"/>
    </location>
</feature>
<dbReference type="EMBL" id="ALNK01000038">
    <property type="protein sequence ID" value="EJU19778.1"/>
    <property type="molecule type" value="Genomic_DNA"/>
</dbReference>
<keyword evidence="12 15" id="KW-0378">Hydrolase</keyword>
<organism evidence="19 23">
    <name type="scientific">Peptoanaerobacter stomatis</name>
    <dbReference type="NCBI Taxonomy" id="796937"/>
    <lineage>
        <taxon>Bacteria</taxon>
        <taxon>Bacillati</taxon>
        <taxon>Bacillota</taxon>
        <taxon>Clostridia</taxon>
        <taxon>Peptostreptococcales</taxon>
        <taxon>Filifactoraceae</taxon>
        <taxon>Peptoanaerobacter</taxon>
    </lineage>
</organism>
<dbReference type="GO" id="GO:0004525">
    <property type="term" value="F:ribonuclease III activity"/>
    <property type="evidence" value="ECO:0007669"/>
    <property type="project" value="UniProtKB-UniRule"/>
</dbReference>
<dbReference type="GO" id="GO:0042802">
    <property type="term" value="F:identical protein binding"/>
    <property type="evidence" value="ECO:0007669"/>
    <property type="project" value="UniProtKB-ARBA"/>
</dbReference>
<accession>V9HQ24</accession>
<keyword evidence="7 15" id="KW-0507">mRNA processing</keyword>
<feature type="binding site" evidence="15">
    <location>
        <position position="124"/>
    </location>
    <ligand>
        <name>Mg(2+)</name>
        <dbReference type="ChEBI" id="CHEBI:18420"/>
    </ligand>
</feature>
<dbReference type="PANTHER" id="PTHR11207">
    <property type="entry name" value="RIBONUCLEASE III"/>
    <property type="match status" value="1"/>
</dbReference>
<keyword evidence="11 15" id="KW-0255">Endonuclease</keyword>
<keyword evidence="14 15" id="KW-0694">RNA-binding</keyword>
<protein>
    <recommendedName>
        <fullName evidence="15">Ribonuclease 3</fullName>
        <ecNumber evidence="15">3.1.26.3</ecNumber>
    </recommendedName>
    <alternativeName>
        <fullName evidence="15">Ribonuclease III</fullName>
        <shortName evidence="15">RNase III</shortName>
    </alternativeName>
</protein>
<dbReference type="OrthoDB" id="9805026at2"/>
<keyword evidence="13 15" id="KW-0460">Magnesium</keyword>
<comment type="catalytic activity">
    <reaction evidence="1 15">
        <text>Endonucleolytic cleavage to 5'-phosphomonoester.</text>
        <dbReference type="EC" id="3.1.26.3"/>
    </reaction>
</comment>
<evidence type="ECO:0000313" key="24">
    <source>
        <dbReference type="Proteomes" id="UP000017818"/>
    </source>
</evidence>
<evidence type="ECO:0000256" key="2">
    <source>
        <dbReference type="ARBA" id="ARBA00004496"/>
    </source>
</evidence>
<evidence type="ECO:0000256" key="3">
    <source>
        <dbReference type="ARBA" id="ARBA00010183"/>
    </source>
</evidence>
<evidence type="ECO:0000256" key="12">
    <source>
        <dbReference type="ARBA" id="ARBA00022801"/>
    </source>
</evidence>
<gene>
    <name evidence="15 21" type="primary">rnc</name>
    <name evidence="21" type="ORF">HMPREF1143_1913</name>
    <name evidence="19" type="ORF">HMPREF9629_01344</name>
    <name evidence="20" type="ORF">HMPREF9630_00598</name>
</gene>
<evidence type="ECO:0000256" key="16">
    <source>
        <dbReference type="SAM" id="MobiDB-lite"/>
    </source>
</evidence>
<evidence type="ECO:0000256" key="4">
    <source>
        <dbReference type="ARBA" id="ARBA00011738"/>
    </source>
</evidence>
<keyword evidence="10 15" id="KW-0479">Metal-binding</keyword>
<evidence type="ECO:0000256" key="10">
    <source>
        <dbReference type="ARBA" id="ARBA00022723"/>
    </source>
</evidence>
<reference evidence="21 22" key="3">
    <citation type="submission" date="2012-07" db="EMBL/GenBank/DDBJ databases">
        <authorList>
            <person name="Durkin A.S."/>
            <person name="McCorrison J."/>
            <person name="Torralba M."/>
            <person name="Gillis M."/>
            <person name="Methe B."/>
            <person name="Sutton G."/>
            <person name="Nelson K.E."/>
        </authorList>
    </citation>
    <scope>NUCLEOTIDE SEQUENCE [LARGE SCALE GENOMIC DNA]</scope>
    <source>
        <strain evidence="21 22">OBRC8</strain>
    </source>
</reference>
<feature type="binding site" evidence="15">
    <location>
        <position position="121"/>
    </location>
    <ligand>
        <name>Mg(2+)</name>
        <dbReference type="ChEBI" id="CHEBI:18420"/>
    </ligand>
</feature>
<dbReference type="GO" id="GO:0003725">
    <property type="term" value="F:double-stranded RNA binding"/>
    <property type="evidence" value="ECO:0007669"/>
    <property type="project" value="TreeGrafter"/>
</dbReference>
<keyword evidence="5 15" id="KW-0963">Cytoplasm</keyword>
<dbReference type="Proteomes" id="UP000006437">
    <property type="component" value="Unassembled WGS sequence"/>
</dbReference>
<evidence type="ECO:0000259" key="17">
    <source>
        <dbReference type="PROSITE" id="PS50137"/>
    </source>
</evidence>
<feature type="domain" description="RNase III" evidence="18">
    <location>
        <begin position="8"/>
        <end position="135"/>
    </location>
</feature>
<dbReference type="PATRIC" id="fig|796937.3.peg.537"/>
<reference evidence="20 24" key="2">
    <citation type="submission" date="2012-05" db="EMBL/GenBank/DDBJ databases">
        <title>The Genome Sequence of Eubacteriaceae bacterium CM2.</title>
        <authorList>
            <consortium name="The Broad Institute Genome Sequencing Platform"/>
            <person name="Earl A."/>
            <person name="Ward D."/>
            <person name="Feldgarden M."/>
            <person name="Gevers D."/>
            <person name="Sizova M."/>
            <person name="Hazen A."/>
            <person name="Epstein S."/>
            <person name="Walker B."/>
            <person name="Young S.K."/>
            <person name="Zeng Q."/>
            <person name="Gargeya S."/>
            <person name="Fitzgerald M."/>
            <person name="Haas B."/>
            <person name="Abouelleil A."/>
            <person name="Alvarado L."/>
            <person name="Arachchi H.M."/>
            <person name="Berlin A."/>
            <person name="Chapman S.B."/>
            <person name="Goldberg J."/>
            <person name="Griggs A."/>
            <person name="Gujja S."/>
            <person name="Hansen M."/>
            <person name="Howarth C."/>
            <person name="Imamovic A."/>
            <person name="Larimer J."/>
            <person name="McCowen C."/>
            <person name="Montmayeur A."/>
            <person name="Murphy C."/>
            <person name="Neiman D."/>
            <person name="Pearson M."/>
            <person name="Priest M."/>
            <person name="Roberts A."/>
            <person name="Saif S."/>
            <person name="Shea T."/>
            <person name="Sisk P."/>
            <person name="Sykes S."/>
            <person name="Wortman J."/>
            <person name="Nusbaum C."/>
            <person name="Birren B."/>
        </authorList>
    </citation>
    <scope>NUCLEOTIDE SEQUENCE [LARGE SCALE GENOMIC DNA]</scope>
    <source>
        <strain evidence="20 24">CM2</strain>
    </source>
</reference>
<reference evidence="19 23" key="1">
    <citation type="submission" date="2011-08" db="EMBL/GenBank/DDBJ databases">
        <title>The Genome Sequence of Eubacteriaceae bacterium ACC19a.</title>
        <authorList>
            <consortium name="The Broad Institute Genome Sequencing Platform"/>
            <person name="Earl A."/>
            <person name="Ward D."/>
            <person name="Feldgarden M."/>
            <person name="Gevers D."/>
            <person name="Sizova M."/>
            <person name="Hazen A."/>
            <person name="Epstein S."/>
            <person name="Young S.K."/>
            <person name="Zeng Q."/>
            <person name="Gargeya S."/>
            <person name="Fitzgerald M."/>
            <person name="Haas B."/>
            <person name="Abouelleil A."/>
            <person name="Alvarado L."/>
            <person name="Arachchi H.M."/>
            <person name="Berlin A."/>
            <person name="Brown A."/>
            <person name="Chapman S.B."/>
            <person name="Chen Z."/>
            <person name="Dunbar C."/>
            <person name="Freedman E."/>
            <person name="Gearin G."/>
            <person name="Gellesch M."/>
            <person name="Goldberg J."/>
            <person name="Griggs A."/>
            <person name="Gujja S."/>
            <person name="Heiman D."/>
            <person name="Howarth C."/>
            <person name="Larson L."/>
            <person name="Lui A."/>
            <person name="MacDonald P.J.P."/>
            <person name="Montmayeur A."/>
            <person name="Murphy C."/>
            <person name="Neiman D."/>
            <person name="Pearson M."/>
            <person name="Priest M."/>
            <person name="Roberts A."/>
            <person name="Saif S."/>
            <person name="Shea T."/>
            <person name="Shenoy N."/>
            <person name="Sisk P."/>
            <person name="Stolte C."/>
            <person name="Sykes S."/>
            <person name="Wortman J."/>
            <person name="Nusbaum C."/>
            <person name="Birren B."/>
        </authorList>
    </citation>
    <scope>NUCLEOTIDE SEQUENCE [LARGE SCALE GENOMIC DNA]</scope>
    <source>
        <strain evidence="19 23">ACC19a</strain>
    </source>
</reference>
<feature type="binding site" evidence="15">
    <location>
        <position position="48"/>
    </location>
    <ligand>
        <name>Mg(2+)</name>
        <dbReference type="ChEBI" id="CHEBI:18420"/>
    </ligand>
</feature>
<accession>G9WYU3</accession>
<dbReference type="InterPro" id="IPR014720">
    <property type="entry name" value="dsRBD_dom"/>
</dbReference>
<evidence type="ECO:0000256" key="5">
    <source>
        <dbReference type="ARBA" id="ARBA00022490"/>
    </source>
</evidence>
<dbReference type="GO" id="GO:0006364">
    <property type="term" value="P:rRNA processing"/>
    <property type="evidence" value="ECO:0007669"/>
    <property type="project" value="UniProtKB-UniRule"/>
</dbReference>
<dbReference type="EMBL" id="AFZF02000004">
    <property type="protein sequence ID" value="EHL17431.1"/>
    <property type="molecule type" value="Genomic_DNA"/>
</dbReference>
<dbReference type="GO" id="GO:0010468">
    <property type="term" value="P:regulation of gene expression"/>
    <property type="evidence" value="ECO:0007669"/>
    <property type="project" value="TreeGrafter"/>
</dbReference>
<evidence type="ECO:0000259" key="18">
    <source>
        <dbReference type="PROSITE" id="PS50142"/>
    </source>
</evidence>
<dbReference type="PROSITE" id="PS00517">
    <property type="entry name" value="RNASE_3_1"/>
    <property type="match status" value="1"/>
</dbReference>
<comment type="cofactor">
    <cofactor evidence="15">
        <name>Mg(2+)</name>
        <dbReference type="ChEBI" id="CHEBI:18420"/>
    </cofactor>
</comment>
<dbReference type="GO" id="GO:0008033">
    <property type="term" value="P:tRNA processing"/>
    <property type="evidence" value="ECO:0007669"/>
    <property type="project" value="UniProtKB-KW"/>
</dbReference>
<dbReference type="EC" id="3.1.26.3" evidence="15"/>
<dbReference type="FunFam" id="3.30.160.20:FF:000003">
    <property type="entry name" value="Ribonuclease 3"/>
    <property type="match status" value="1"/>
</dbReference>
<dbReference type="Pfam" id="PF14622">
    <property type="entry name" value="Ribonucleas_3_3"/>
    <property type="match status" value="1"/>
</dbReference>
<dbReference type="HAMAP" id="MF_00104">
    <property type="entry name" value="RNase_III"/>
    <property type="match status" value="1"/>
</dbReference>
<dbReference type="PROSITE" id="PS50142">
    <property type="entry name" value="RNASE_3_2"/>
    <property type="match status" value="1"/>
</dbReference>
<comment type="subunit">
    <text evidence="4 15">Homodimer.</text>
</comment>
<evidence type="ECO:0000256" key="11">
    <source>
        <dbReference type="ARBA" id="ARBA00022759"/>
    </source>
</evidence>
<evidence type="ECO:0000256" key="1">
    <source>
        <dbReference type="ARBA" id="ARBA00000109"/>
    </source>
</evidence>
<dbReference type="GO" id="GO:0046872">
    <property type="term" value="F:metal ion binding"/>
    <property type="evidence" value="ECO:0007669"/>
    <property type="project" value="UniProtKB-KW"/>
</dbReference>
<keyword evidence="8 15" id="KW-0819">tRNA processing</keyword>
<dbReference type="CDD" id="cd10845">
    <property type="entry name" value="DSRM_RNAse_III_family"/>
    <property type="match status" value="1"/>
</dbReference>
<dbReference type="PANTHER" id="PTHR11207:SF0">
    <property type="entry name" value="RIBONUCLEASE 3"/>
    <property type="match status" value="1"/>
</dbReference>
<keyword evidence="9 15" id="KW-0540">Nuclease</keyword>
<evidence type="ECO:0000313" key="19">
    <source>
        <dbReference type="EMBL" id="EHL16275.1"/>
    </source>
</evidence>
<dbReference type="AlphaFoldDB" id="G9WYU3"/>
<dbReference type="Proteomes" id="UP000005244">
    <property type="component" value="Unassembled WGS sequence"/>
</dbReference>
<evidence type="ECO:0000256" key="15">
    <source>
        <dbReference type="HAMAP-Rule" id="MF_00104"/>
    </source>
</evidence>
<dbReference type="Gene3D" id="1.10.1520.10">
    <property type="entry name" value="Ribonuclease III domain"/>
    <property type="match status" value="1"/>
</dbReference>
<evidence type="ECO:0000256" key="9">
    <source>
        <dbReference type="ARBA" id="ARBA00022722"/>
    </source>
</evidence>
<dbReference type="CDD" id="cd00593">
    <property type="entry name" value="RIBOc"/>
    <property type="match status" value="1"/>
</dbReference>
<keyword evidence="6 15" id="KW-0698">rRNA processing</keyword>
<evidence type="ECO:0000313" key="20">
    <source>
        <dbReference type="EMBL" id="EHL17431.1"/>
    </source>
</evidence>
<proteinExistence type="inferred from homology"/>
<accession>J6HA82</accession>
<comment type="caution">
    <text evidence="19">The sequence shown here is derived from an EMBL/GenBank/DDBJ whole genome shotgun (WGS) entry which is preliminary data.</text>
</comment>
<comment type="subcellular location">
    <subcellularLocation>
        <location evidence="2 15">Cytoplasm</location>
    </subcellularLocation>
</comment>
<keyword evidence="15" id="KW-0699">rRNA-binding</keyword>
<feature type="region of interest" description="Disordered" evidence="16">
    <location>
        <begin position="209"/>
        <end position="233"/>
    </location>
</feature>
<evidence type="ECO:0000256" key="13">
    <source>
        <dbReference type="ARBA" id="ARBA00022842"/>
    </source>
</evidence>
<evidence type="ECO:0000313" key="21">
    <source>
        <dbReference type="EMBL" id="EJU19778.1"/>
    </source>
</evidence>
<evidence type="ECO:0000256" key="6">
    <source>
        <dbReference type="ARBA" id="ARBA00022552"/>
    </source>
</evidence>